<dbReference type="InterPro" id="IPR001313">
    <property type="entry name" value="Pumilio_RNA-bd_rpt"/>
</dbReference>
<dbReference type="Proteomes" id="UP001146120">
    <property type="component" value="Unassembled WGS sequence"/>
</dbReference>
<feature type="compositionally biased region" description="Basic and acidic residues" evidence="2">
    <location>
        <begin position="7"/>
        <end position="26"/>
    </location>
</feature>
<sequence>MADEHEYEASRERANDRPERLRPRRLEPDTLSYFKEVTEMLVQPTEDTTAEDTEMLLWNVLEELAPRAASASSDRHAGEMVDIFLPRMNDGQLRFFFSKMTGYFSHLWTNRYSSHVLQHLLWRASAVIEKEVNGSTDASAEDDERLKDTPSMSELIVAMVKEVEAEWMTLINDVSASHVLRSVLAVLAGKPLVPEKRGKNAKHRTVTFGEALNKDGTAVTFDVPESFPELFNEYLNTFMTSPEREMFNLMYDRNAGPVIAAALKLAPKETQTTLAEHLLKWDNEKASAGVFYDYAGDLVASHFLEALFTVVDDDFFADIFRRCLQGKLIEFAQHEIANYVVQNALQRVRTTDLATEVFAELEQTMWTLLSMGRAGVVWRLVELSSTQKMRQQEIYVALMEAVKKQESKKPEAVRKAFVPAMLQLQLSTTANAKLKMNVTGAKIIAQLMQFEHEDWLMPLFKEILSLNVVQLIALAKDSTGSRFVIEPLWEMSDQATAWVRTELFEKFSGQFGTLALDRFGAFSVIKCYEKMNLRQKAEIAEELVKVENKLAGCHFAQLVLNTCHLHEFKTNRDKWNALYEKKAKIVELFKDMVGGDADAAPGKEKKSKKHKKSKTKEENVALTSSKKRKHRGEAPENNEDVATIMDALRNGGKAQTDKKKKKKKRRSDDSDDE</sequence>
<reference evidence="3" key="1">
    <citation type="submission" date="2022-11" db="EMBL/GenBank/DDBJ databases">
        <authorList>
            <person name="Morgan W.R."/>
            <person name="Tartar A."/>
        </authorList>
    </citation>
    <scope>NUCLEOTIDE SEQUENCE</scope>
    <source>
        <strain evidence="3">ARSEF 373</strain>
    </source>
</reference>
<dbReference type="GO" id="GO:0003723">
    <property type="term" value="F:RNA binding"/>
    <property type="evidence" value="ECO:0007669"/>
    <property type="project" value="InterPro"/>
</dbReference>
<dbReference type="SMART" id="SM00025">
    <property type="entry name" value="Pumilio"/>
    <property type="match status" value="4"/>
</dbReference>
<dbReference type="SUPFAM" id="SSF48371">
    <property type="entry name" value="ARM repeat"/>
    <property type="match status" value="1"/>
</dbReference>
<dbReference type="GO" id="GO:0000480">
    <property type="term" value="P:endonucleolytic cleavage in 5'-ETS of tricistronic rRNA transcript (SSU-rRNA, 5.8S rRNA, LSU-rRNA)"/>
    <property type="evidence" value="ECO:0007669"/>
    <property type="project" value="TreeGrafter"/>
</dbReference>
<keyword evidence="1" id="KW-0677">Repeat</keyword>
<dbReference type="GO" id="GO:0030686">
    <property type="term" value="C:90S preribosome"/>
    <property type="evidence" value="ECO:0007669"/>
    <property type="project" value="TreeGrafter"/>
</dbReference>
<gene>
    <name evidence="3" type="ORF">N0F65_003665</name>
</gene>
<organism evidence="3 4">
    <name type="scientific">Lagenidium giganteum</name>
    <dbReference type="NCBI Taxonomy" id="4803"/>
    <lineage>
        <taxon>Eukaryota</taxon>
        <taxon>Sar</taxon>
        <taxon>Stramenopiles</taxon>
        <taxon>Oomycota</taxon>
        <taxon>Peronosporomycetes</taxon>
        <taxon>Pythiales</taxon>
        <taxon>Pythiaceae</taxon>
    </lineage>
</organism>
<dbReference type="GO" id="GO:0000447">
    <property type="term" value="P:endonucleolytic cleavage in ITS1 to separate SSU-rRNA from 5.8S rRNA and LSU-rRNA from tricistronic rRNA transcript (SSU-rRNA, 5.8S rRNA, LSU-rRNA)"/>
    <property type="evidence" value="ECO:0007669"/>
    <property type="project" value="TreeGrafter"/>
</dbReference>
<evidence type="ECO:0000313" key="4">
    <source>
        <dbReference type="Proteomes" id="UP001146120"/>
    </source>
</evidence>
<evidence type="ECO:0000256" key="1">
    <source>
        <dbReference type="ARBA" id="ARBA00022737"/>
    </source>
</evidence>
<dbReference type="Pfam" id="PF22493">
    <property type="entry name" value="PUF_NOP9"/>
    <property type="match status" value="1"/>
</dbReference>
<dbReference type="GO" id="GO:0000056">
    <property type="term" value="P:ribosomal small subunit export from nucleus"/>
    <property type="evidence" value="ECO:0007669"/>
    <property type="project" value="TreeGrafter"/>
</dbReference>
<feature type="region of interest" description="Disordered" evidence="2">
    <location>
        <begin position="597"/>
        <end position="673"/>
    </location>
</feature>
<dbReference type="GO" id="GO:0030688">
    <property type="term" value="C:preribosome, small subunit precursor"/>
    <property type="evidence" value="ECO:0007669"/>
    <property type="project" value="TreeGrafter"/>
</dbReference>
<dbReference type="GO" id="GO:0000472">
    <property type="term" value="P:endonucleolytic cleavage to generate mature 5'-end of SSU-rRNA from (SSU-rRNA, 5.8S rRNA, LSU-rRNA)"/>
    <property type="evidence" value="ECO:0007669"/>
    <property type="project" value="TreeGrafter"/>
</dbReference>
<comment type="caution">
    <text evidence="3">The sequence shown here is derived from an EMBL/GenBank/DDBJ whole genome shotgun (WGS) entry which is preliminary data.</text>
</comment>
<dbReference type="InterPro" id="IPR011989">
    <property type="entry name" value="ARM-like"/>
</dbReference>
<accession>A0AAV2YCY7</accession>
<feature type="region of interest" description="Disordered" evidence="2">
    <location>
        <begin position="1"/>
        <end position="26"/>
    </location>
</feature>
<reference evidence="3" key="2">
    <citation type="journal article" date="2023" name="Microbiol Resour">
        <title>Decontamination and Annotation of the Draft Genome Sequence of the Oomycete Lagenidium giganteum ARSEF 373.</title>
        <authorList>
            <person name="Morgan W.R."/>
            <person name="Tartar A."/>
        </authorList>
    </citation>
    <scope>NUCLEOTIDE SEQUENCE</scope>
    <source>
        <strain evidence="3">ARSEF 373</strain>
    </source>
</reference>
<dbReference type="Gene3D" id="1.25.10.10">
    <property type="entry name" value="Leucine-rich Repeat Variant"/>
    <property type="match status" value="3"/>
</dbReference>
<evidence type="ECO:0000313" key="3">
    <source>
        <dbReference type="EMBL" id="DAZ93260.1"/>
    </source>
</evidence>
<dbReference type="InterPro" id="IPR040000">
    <property type="entry name" value="NOP9"/>
</dbReference>
<name>A0AAV2YCY7_9STRA</name>
<evidence type="ECO:0008006" key="5">
    <source>
        <dbReference type="Google" id="ProtNLM"/>
    </source>
</evidence>
<feature type="compositionally biased region" description="Basic residues" evidence="2">
    <location>
        <begin position="605"/>
        <end position="614"/>
    </location>
</feature>
<dbReference type="EMBL" id="DAKRPA010000330">
    <property type="protein sequence ID" value="DAZ93260.1"/>
    <property type="molecule type" value="Genomic_DNA"/>
</dbReference>
<dbReference type="InterPro" id="IPR016024">
    <property type="entry name" value="ARM-type_fold"/>
</dbReference>
<dbReference type="PANTHER" id="PTHR13102">
    <property type="entry name" value="NUCLEOLAR PROTEIN 9"/>
    <property type="match status" value="1"/>
</dbReference>
<proteinExistence type="predicted"/>
<dbReference type="PANTHER" id="PTHR13102:SF0">
    <property type="entry name" value="NUCLEOLAR PROTEIN 9"/>
    <property type="match status" value="1"/>
</dbReference>
<dbReference type="AlphaFoldDB" id="A0AAV2YCY7"/>
<keyword evidence="4" id="KW-1185">Reference proteome</keyword>
<dbReference type="GO" id="GO:0005730">
    <property type="term" value="C:nucleolus"/>
    <property type="evidence" value="ECO:0007669"/>
    <property type="project" value="TreeGrafter"/>
</dbReference>
<evidence type="ECO:0000256" key="2">
    <source>
        <dbReference type="SAM" id="MobiDB-lite"/>
    </source>
</evidence>
<protein>
    <recommendedName>
        <fullName evidence="5">Pumilio domain-containing protein NOP9</fullName>
    </recommendedName>
</protein>